<dbReference type="PANTHER" id="PTHR14790:SF15">
    <property type="entry name" value="RECQ-MEDIATED GENOME INSTABILITY PROTEIN 1"/>
    <property type="match status" value="1"/>
</dbReference>
<dbReference type="GO" id="GO:0000712">
    <property type="term" value="P:resolution of meiotic recombination intermediates"/>
    <property type="evidence" value="ECO:0007669"/>
    <property type="project" value="TreeGrafter"/>
</dbReference>
<dbReference type="EMBL" id="JYKN01000270">
    <property type="protein sequence ID" value="KKK25026.1"/>
    <property type="molecule type" value="Genomic_DNA"/>
</dbReference>
<proteinExistence type="inferred from homology"/>
<comment type="caution">
    <text evidence="6">The sequence shown here is derived from an EMBL/GenBank/DDBJ whole genome shotgun (WGS) entry which is preliminary data.</text>
</comment>
<feature type="region of interest" description="Disordered" evidence="3">
    <location>
        <begin position="135"/>
        <end position="155"/>
    </location>
</feature>
<evidence type="ECO:0000313" key="6">
    <source>
        <dbReference type="EMBL" id="KKK25026.1"/>
    </source>
</evidence>
<dbReference type="PANTHER" id="PTHR14790">
    <property type="entry name" value="RECQ-MEDIATED GENOME INSTABILITY PROTEIN 1 RMI1"/>
    <property type="match status" value="1"/>
</dbReference>
<dbReference type="OrthoDB" id="341511at2759"/>
<dbReference type="Proteomes" id="UP000034947">
    <property type="component" value="Unassembled WGS sequence"/>
</dbReference>
<accession>A0A0F8VPD3</accession>
<dbReference type="GO" id="GO:0000724">
    <property type="term" value="P:double-strand break repair via homologous recombination"/>
    <property type="evidence" value="ECO:0007669"/>
    <property type="project" value="TreeGrafter"/>
</dbReference>
<gene>
    <name evidence="6" type="ORF">AOCH_000633</name>
</gene>
<dbReference type="InterPro" id="IPR042470">
    <property type="entry name" value="RMI1_N_C_sf"/>
</dbReference>
<comment type="similarity">
    <text evidence="1">Belongs to the RMI1 family.</text>
</comment>
<organism evidence="6 7">
    <name type="scientific">Aspergillus ochraceoroseus</name>
    <dbReference type="NCBI Taxonomy" id="138278"/>
    <lineage>
        <taxon>Eukaryota</taxon>
        <taxon>Fungi</taxon>
        <taxon>Dikarya</taxon>
        <taxon>Ascomycota</taxon>
        <taxon>Pezizomycotina</taxon>
        <taxon>Eurotiomycetes</taxon>
        <taxon>Eurotiomycetidae</taxon>
        <taxon>Eurotiales</taxon>
        <taxon>Aspergillaceae</taxon>
        <taxon>Aspergillus</taxon>
        <taxon>Aspergillus subgen. Nidulantes</taxon>
    </lineage>
</organism>
<evidence type="ECO:0000256" key="3">
    <source>
        <dbReference type="SAM" id="MobiDB-lite"/>
    </source>
</evidence>
<dbReference type="GO" id="GO:0016604">
    <property type="term" value="C:nuclear body"/>
    <property type="evidence" value="ECO:0007669"/>
    <property type="project" value="TreeGrafter"/>
</dbReference>
<feature type="domain" description="RMI1 N-terminal" evidence="5">
    <location>
        <begin position="13"/>
        <end position="66"/>
    </location>
</feature>
<protein>
    <recommendedName>
        <fullName evidence="2">RecQ-mediated genome instability protein 1</fullName>
    </recommendedName>
</protein>
<evidence type="ECO:0000256" key="2">
    <source>
        <dbReference type="ARBA" id="ARBA00018987"/>
    </source>
</evidence>
<dbReference type="SMART" id="SM01161">
    <property type="entry name" value="DUF1767"/>
    <property type="match status" value="1"/>
</dbReference>
<dbReference type="Pfam" id="PF21000">
    <property type="entry name" value="RMI1_N_N"/>
    <property type="match status" value="1"/>
</dbReference>
<dbReference type="AlphaFoldDB" id="A0A0F8VPD3"/>
<dbReference type="InterPro" id="IPR013894">
    <property type="entry name" value="RMI1_OB"/>
</dbReference>
<sequence length="246" mass="26575">MSNQQDHIAAHLLSSKSLPVSPTWLHNFLSSSSSSSFSSTSQRNIPISALTQTALFRILNSDFRQSLVARNDSTVLPTDAYDPHVQERCIRGPIPVQVLDIEDIGTSLWNQVEEIERVERGEAIRGRQIVRTVTVGEENQDSAPAAGAGASDSHGPHRLIIQDAAGTRAVAIEMQRVNGIAVNKLPIGAKLLLRNVTAARGMILLTPENVTILGGKIDSMDQAWRLGRKARLLEKVPGPGGDRLAG</sequence>
<evidence type="ECO:0000256" key="1">
    <source>
        <dbReference type="ARBA" id="ARBA00006395"/>
    </source>
</evidence>
<reference evidence="6 7" key="1">
    <citation type="submission" date="2015-02" db="EMBL/GenBank/DDBJ databases">
        <title>Draft Genome Sequences of Two Closely-Related Aflatoxigenic Aspergillus Species Obtained from the Cote d'Ivoire.</title>
        <authorList>
            <person name="Moore G.G."/>
            <person name="Beltz S.B."/>
            <person name="Mack B.M."/>
        </authorList>
    </citation>
    <scope>NUCLEOTIDE SEQUENCE [LARGE SCALE GENOMIC DNA]</scope>
    <source>
        <strain evidence="6 7">SRRC1432</strain>
    </source>
</reference>
<name>A0A0F8VPD3_9EURO</name>
<dbReference type="InterPro" id="IPR049363">
    <property type="entry name" value="RMI1_N"/>
</dbReference>
<evidence type="ECO:0000259" key="5">
    <source>
        <dbReference type="Pfam" id="PF21000"/>
    </source>
</evidence>
<dbReference type="Gene3D" id="2.40.50.770">
    <property type="entry name" value="RecQ-mediated genome instability protein Rmi1, C-terminal domain"/>
    <property type="match status" value="1"/>
</dbReference>
<dbReference type="GO" id="GO:0031422">
    <property type="term" value="C:RecQ family helicase-topoisomerase III complex"/>
    <property type="evidence" value="ECO:0007669"/>
    <property type="project" value="TreeGrafter"/>
</dbReference>
<feature type="domain" description="RecQ mediated genome instability protein 1 OB-fold" evidence="4">
    <location>
        <begin position="77"/>
        <end position="227"/>
    </location>
</feature>
<dbReference type="VEuPathDB" id="FungiDB:P175DRAFT_0445635"/>
<evidence type="ECO:0000313" key="7">
    <source>
        <dbReference type="Proteomes" id="UP000034947"/>
    </source>
</evidence>
<keyword evidence="7" id="KW-1185">Reference proteome</keyword>
<evidence type="ECO:0000259" key="4">
    <source>
        <dbReference type="Pfam" id="PF08585"/>
    </source>
</evidence>
<dbReference type="Pfam" id="PF08585">
    <property type="entry name" value="RMI1_N_C"/>
    <property type="match status" value="1"/>
</dbReference>
<feature type="compositionally biased region" description="Low complexity" evidence="3">
    <location>
        <begin position="141"/>
        <end position="153"/>
    </location>
</feature>